<dbReference type="InterPro" id="IPR043502">
    <property type="entry name" value="DNA/RNA_pol_sf"/>
</dbReference>
<evidence type="ECO:0000256" key="1">
    <source>
        <dbReference type="ARBA" id="ARBA00010945"/>
    </source>
</evidence>
<dbReference type="Pfam" id="PF00817">
    <property type="entry name" value="IMS"/>
    <property type="match status" value="1"/>
</dbReference>
<dbReference type="Gene3D" id="3.30.1490.100">
    <property type="entry name" value="DNA polymerase, Y-family, little finger domain"/>
    <property type="match status" value="1"/>
</dbReference>
<dbReference type="Gene3D" id="1.10.150.20">
    <property type="entry name" value="5' to 3' exonuclease, C-terminal subdomain"/>
    <property type="match status" value="1"/>
</dbReference>
<dbReference type="RefSeq" id="WP_114984172.1">
    <property type="nucleotide sequence ID" value="NZ_CP027806.1"/>
</dbReference>
<protein>
    <submittedName>
        <fullName evidence="7">DNA polymerase V</fullName>
    </submittedName>
</protein>
<evidence type="ECO:0000256" key="2">
    <source>
        <dbReference type="ARBA" id="ARBA00022763"/>
    </source>
</evidence>
<dbReference type="OrthoDB" id="9808813at2"/>
<keyword evidence="3" id="KW-0741">SOS mutagenesis</keyword>
<keyword evidence="2" id="KW-0227">DNA damage</keyword>
<dbReference type="Pfam" id="PF13438">
    <property type="entry name" value="DUF4113"/>
    <property type="match status" value="1"/>
</dbReference>
<keyword evidence="8" id="KW-1185">Reference proteome</keyword>
<organism evidence="7 8">
    <name type="scientific">Cyclonatronum proteinivorum</name>
    <dbReference type="NCBI Taxonomy" id="1457365"/>
    <lineage>
        <taxon>Bacteria</taxon>
        <taxon>Pseudomonadati</taxon>
        <taxon>Balneolota</taxon>
        <taxon>Balneolia</taxon>
        <taxon>Balneolales</taxon>
        <taxon>Cyclonatronaceae</taxon>
        <taxon>Cyclonatronum</taxon>
    </lineage>
</organism>
<dbReference type="EMBL" id="CP027806">
    <property type="protein sequence ID" value="AXJ00925.1"/>
    <property type="molecule type" value="Genomic_DNA"/>
</dbReference>
<evidence type="ECO:0000256" key="3">
    <source>
        <dbReference type="ARBA" id="ARBA00023199"/>
    </source>
</evidence>
<dbReference type="GO" id="GO:0005829">
    <property type="term" value="C:cytosol"/>
    <property type="evidence" value="ECO:0007669"/>
    <property type="project" value="TreeGrafter"/>
</dbReference>
<sequence length="442" mass="49930">MKPSQKTVHDRFREAPEKGSGPFYAIVDCNNFYASCERVFNPALRNKPVVVLSNNDGCVIARSAEAKEAGIPMGAPAFKYEREFQDKGVHVFSSNYALYGDMSGRVVHILRDFCEDVEVYSIDEAFMLLQPPAGRAVHLYGQEIRKRIFQWIGLPVSIGIAPTKTLAKIANHFAKREKLWDGVLHTDMIKDFDSYLKRLPVGEVWGIGKQHKQFLHSHGIESAFDLKQAPESWIKRHMHVTGLRTLRELNGIPSIEMEDLEPRKGILSSRSFRKPVTEYEQLQEAVSAYMSRAAEKLRAQQSVAGVVHVFVKTNRFAKNQPYYSNTATMPLPLATDFTPDLTKAALAGLSEVFLEGHAYQKAGVMLTEIRRSDQVQGNLFVDQDMLTRKKKLANAVDAVNQKMGRNKLIYAVNGIEQAWTMKQEHKSPGYTTRWDELPVAKS</sequence>
<dbReference type="GO" id="GO:0003887">
    <property type="term" value="F:DNA-directed DNA polymerase activity"/>
    <property type="evidence" value="ECO:0007669"/>
    <property type="project" value="TreeGrafter"/>
</dbReference>
<dbReference type="InterPro" id="IPR043128">
    <property type="entry name" value="Rev_trsase/Diguanyl_cyclase"/>
</dbReference>
<dbReference type="Pfam" id="PF11799">
    <property type="entry name" value="IMS_C"/>
    <property type="match status" value="1"/>
</dbReference>
<dbReference type="KEGG" id="cprv:CYPRO_1674"/>
<evidence type="ECO:0000256" key="5">
    <source>
        <dbReference type="ARBA" id="ARBA00023236"/>
    </source>
</evidence>
<evidence type="ECO:0000256" key="4">
    <source>
        <dbReference type="ARBA" id="ARBA00023204"/>
    </source>
</evidence>
<dbReference type="GO" id="GO:0003684">
    <property type="term" value="F:damaged DNA binding"/>
    <property type="evidence" value="ECO:0007669"/>
    <property type="project" value="InterPro"/>
</dbReference>
<gene>
    <name evidence="7" type="ORF">CYPRO_1674</name>
</gene>
<dbReference type="InterPro" id="IPR050116">
    <property type="entry name" value="DNA_polymerase-Y"/>
</dbReference>
<keyword evidence="5" id="KW-0742">SOS response</keyword>
<dbReference type="InterPro" id="IPR001126">
    <property type="entry name" value="UmuC"/>
</dbReference>
<name>A0A345UKC3_9BACT</name>
<dbReference type="InterPro" id="IPR025188">
    <property type="entry name" value="DUF4113"/>
</dbReference>
<dbReference type="InterPro" id="IPR017961">
    <property type="entry name" value="DNA_pol_Y-fam_little_finger"/>
</dbReference>
<accession>A0A345UKC3</accession>
<dbReference type="PANTHER" id="PTHR11076">
    <property type="entry name" value="DNA REPAIR POLYMERASE UMUC / TRANSFERASE FAMILY MEMBER"/>
    <property type="match status" value="1"/>
</dbReference>
<dbReference type="SUPFAM" id="SSF56672">
    <property type="entry name" value="DNA/RNA polymerases"/>
    <property type="match status" value="1"/>
</dbReference>
<dbReference type="Proteomes" id="UP000254808">
    <property type="component" value="Chromosome"/>
</dbReference>
<dbReference type="CDD" id="cd01700">
    <property type="entry name" value="PolY_Pol_V_umuC"/>
    <property type="match status" value="1"/>
</dbReference>
<dbReference type="GO" id="GO:0009432">
    <property type="term" value="P:SOS response"/>
    <property type="evidence" value="ECO:0007669"/>
    <property type="project" value="UniProtKB-KW"/>
</dbReference>
<dbReference type="InterPro" id="IPR036775">
    <property type="entry name" value="DNA_pol_Y-fam_lit_finger_sf"/>
</dbReference>
<dbReference type="PROSITE" id="PS50173">
    <property type="entry name" value="UMUC"/>
    <property type="match status" value="1"/>
</dbReference>
<dbReference type="Gene3D" id="3.40.1170.60">
    <property type="match status" value="1"/>
</dbReference>
<reference evidence="7 8" key="1">
    <citation type="submission" date="2018-03" db="EMBL/GenBank/DDBJ databases">
        <title>Phenotypic and genomic properties of Cyclonatronum proteinivorum gen. nov., sp. nov., a haloalkaliphilic bacteroidete from soda lakes possessing Na+-translocating rhodopsin.</title>
        <authorList>
            <person name="Toshchakov S.V."/>
            <person name="Korzhenkov A."/>
            <person name="Samarov N.I."/>
            <person name="Kublanov I.V."/>
            <person name="Muntyan M.S."/>
            <person name="Sorokin D.Y."/>
        </authorList>
    </citation>
    <scope>NUCLEOTIDE SEQUENCE [LARGE SCALE GENOMIC DNA]</scope>
    <source>
        <strain evidence="7 8">Omega</strain>
    </source>
</reference>
<keyword evidence="4" id="KW-0234">DNA repair</keyword>
<dbReference type="GO" id="GO:0006281">
    <property type="term" value="P:DNA repair"/>
    <property type="evidence" value="ECO:0007669"/>
    <property type="project" value="UniProtKB-KW"/>
</dbReference>
<comment type="similarity">
    <text evidence="1">Belongs to the DNA polymerase type-Y family.</text>
</comment>
<dbReference type="AlphaFoldDB" id="A0A345UKC3"/>
<proteinExistence type="inferred from homology"/>
<dbReference type="Gene3D" id="3.30.70.270">
    <property type="match status" value="1"/>
</dbReference>
<dbReference type="GO" id="GO:0042276">
    <property type="term" value="P:error-prone translesion synthesis"/>
    <property type="evidence" value="ECO:0007669"/>
    <property type="project" value="TreeGrafter"/>
</dbReference>
<evidence type="ECO:0000313" key="7">
    <source>
        <dbReference type="EMBL" id="AXJ00925.1"/>
    </source>
</evidence>
<feature type="domain" description="UmuC" evidence="6">
    <location>
        <begin position="24"/>
        <end position="208"/>
    </location>
</feature>
<dbReference type="PANTHER" id="PTHR11076:SF34">
    <property type="entry name" value="PROTEIN UMUC"/>
    <property type="match status" value="1"/>
</dbReference>
<evidence type="ECO:0000259" key="6">
    <source>
        <dbReference type="PROSITE" id="PS50173"/>
    </source>
</evidence>
<evidence type="ECO:0000313" key="8">
    <source>
        <dbReference type="Proteomes" id="UP000254808"/>
    </source>
</evidence>